<dbReference type="AlphaFoldDB" id="A0A8W8IPB3"/>
<evidence type="ECO:0000313" key="1">
    <source>
        <dbReference type="EnsemblMetazoa" id="G1524.2:cds"/>
    </source>
</evidence>
<protein>
    <submittedName>
        <fullName evidence="1">Uncharacterized protein</fullName>
    </submittedName>
</protein>
<evidence type="ECO:0000313" key="2">
    <source>
        <dbReference type="Proteomes" id="UP000005408"/>
    </source>
</evidence>
<accession>A0A8W8IPB3</accession>
<proteinExistence type="predicted"/>
<reference evidence="1" key="1">
    <citation type="submission" date="2022-08" db="UniProtKB">
        <authorList>
            <consortium name="EnsemblMetazoa"/>
        </authorList>
    </citation>
    <scope>IDENTIFICATION</scope>
    <source>
        <strain evidence="1">05x7-T-G4-1.051#20</strain>
    </source>
</reference>
<keyword evidence="2" id="KW-1185">Reference proteome</keyword>
<dbReference type="Proteomes" id="UP000005408">
    <property type="component" value="Unassembled WGS sequence"/>
</dbReference>
<dbReference type="EnsemblMetazoa" id="G1524.2">
    <property type="protein sequence ID" value="G1524.2:cds"/>
    <property type="gene ID" value="G1524"/>
</dbReference>
<organism evidence="1 2">
    <name type="scientific">Magallana gigas</name>
    <name type="common">Pacific oyster</name>
    <name type="synonym">Crassostrea gigas</name>
    <dbReference type="NCBI Taxonomy" id="29159"/>
    <lineage>
        <taxon>Eukaryota</taxon>
        <taxon>Metazoa</taxon>
        <taxon>Spiralia</taxon>
        <taxon>Lophotrochozoa</taxon>
        <taxon>Mollusca</taxon>
        <taxon>Bivalvia</taxon>
        <taxon>Autobranchia</taxon>
        <taxon>Pteriomorphia</taxon>
        <taxon>Ostreida</taxon>
        <taxon>Ostreoidea</taxon>
        <taxon>Ostreidae</taxon>
        <taxon>Magallana</taxon>
    </lineage>
</organism>
<name>A0A8W8IPB3_MAGGI</name>
<sequence>MASEGSKRVEIAGLGDKRQITAVFAGTLSGKFLSNSPDIIRNGFKETGIANTLKAHLEDEIPLARAFTK</sequence>